<keyword evidence="4 7" id="KW-0808">Transferase</keyword>
<comment type="caution">
    <text evidence="9">The sequence shown here is derived from an EMBL/GenBank/DDBJ whole genome shotgun (WGS) entry which is preliminary data.</text>
</comment>
<organism evidence="9 10">
    <name type="scientific">Pyrococcus horikoshii</name>
    <dbReference type="NCBI Taxonomy" id="53953"/>
    <lineage>
        <taxon>Archaea</taxon>
        <taxon>Methanobacteriati</taxon>
        <taxon>Methanobacteriota</taxon>
        <taxon>Thermococci</taxon>
        <taxon>Thermococcales</taxon>
        <taxon>Thermococcaceae</taxon>
        <taxon>Pyrococcus</taxon>
    </lineage>
</organism>
<dbReference type="HAMAP" id="MF_01208">
    <property type="entry name" value="PyrE"/>
    <property type="match status" value="1"/>
</dbReference>
<evidence type="ECO:0000256" key="5">
    <source>
        <dbReference type="ARBA" id="ARBA00022842"/>
    </source>
</evidence>
<dbReference type="GO" id="GO:0044205">
    <property type="term" value="P:'de novo' UMP biosynthetic process"/>
    <property type="evidence" value="ECO:0007669"/>
    <property type="project" value="UniProtKB-UniRule"/>
</dbReference>
<protein>
    <recommendedName>
        <fullName evidence="2 7">Orotate phosphoribosyltransferase</fullName>
        <shortName evidence="7">OPRT</shortName>
        <shortName evidence="7">OPRTase</shortName>
        <ecNumber evidence="2 7">2.4.2.10</ecNumber>
    </recommendedName>
</protein>
<dbReference type="Gene3D" id="3.40.50.2020">
    <property type="match status" value="1"/>
</dbReference>
<proteinExistence type="inferred from homology"/>
<dbReference type="InterPro" id="IPR023031">
    <property type="entry name" value="OPRT"/>
</dbReference>
<dbReference type="InterPro" id="IPR004467">
    <property type="entry name" value="Or_phspho_trans_dom"/>
</dbReference>
<comment type="catalytic activity">
    <reaction evidence="7">
        <text>orotidine 5'-phosphate + diphosphate = orotate + 5-phospho-alpha-D-ribose 1-diphosphate</text>
        <dbReference type="Rhea" id="RHEA:10380"/>
        <dbReference type="ChEBI" id="CHEBI:30839"/>
        <dbReference type="ChEBI" id="CHEBI:33019"/>
        <dbReference type="ChEBI" id="CHEBI:57538"/>
        <dbReference type="ChEBI" id="CHEBI:58017"/>
        <dbReference type="EC" id="2.4.2.10"/>
    </reaction>
</comment>
<evidence type="ECO:0000256" key="1">
    <source>
        <dbReference type="ARBA" id="ARBA00004889"/>
    </source>
</evidence>
<dbReference type="EC" id="2.4.2.10" evidence="2 7"/>
<keyword evidence="6 7" id="KW-0665">Pyrimidine biosynthesis</keyword>
<sequence>MKDELINLIINEGCIKFGHFVLTSGKESNYYIDIKSLITNPKALRIIAKLIKEKAEELNLNYDKIAGPELGAVPIATALSLETNKPLLIVRKKKKEHGTGKVIEGNVQKGDKVLLVEDVTTTGGSVIRAAKILREHGADVVGIFVVVDREEGAKENIEKEGFKFYPLVLVSELFKAAGISKDQS</sequence>
<feature type="binding site" description="in other chain" evidence="7">
    <location>
        <position position="92"/>
    </location>
    <ligand>
        <name>5-phospho-alpha-D-ribose 1-diphosphate</name>
        <dbReference type="ChEBI" id="CHEBI:58017"/>
        <note>ligand shared between dimeric partners</note>
    </ligand>
</feature>
<evidence type="ECO:0000256" key="6">
    <source>
        <dbReference type="ARBA" id="ARBA00022975"/>
    </source>
</evidence>
<dbReference type="InterPro" id="IPR000836">
    <property type="entry name" value="PRTase_dom"/>
</dbReference>
<accession>A0A832T752</accession>
<feature type="domain" description="Phosphoribosyltransferase" evidence="8">
    <location>
        <begin position="36"/>
        <end position="157"/>
    </location>
</feature>
<dbReference type="UniPathway" id="UPA00070">
    <property type="reaction ID" value="UER00119"/>
</dbReference>
<feature type="binding site" evidence="7">
    <location>
        <position position="91"/>
    </location>
    <ligand>
        <name>5-phospho-alpha-D-ribose 1-diphosphate</name>
        <dbReference type="ChEBI" id="CHEBI:58017"/>
        <note>ligand shared between dimeric partners</note>
    </ligand>
</feature>
<dbReference type="NCBIfam" id="TIGR00336">
    <property type="entry name" value="pyrE"/>
    <property type="match status" value="1"/>
</dbReference>
<dbReference type="Pfam" id="PF00156">
    <property type="entry name" value="Pribosyltran"/>
    <property type="match status" value="1"/>
</dbReference>
<dbReference type="InterPro" id="IPR029057">
    <property type="entry name" value="PRTase-like"/>
</dbReference>
<evidence type="ECO:0000256" key="3">
    <source>
        <dbReference type="ARBA" id="ARBA00022676"/>
    </source>
</evidence>
<dbReference type="RefSeq" id="WP_048053314.1">
    <property type="nucleotide sequence ID" value="NZ_DUJN01000008.1"/>
</dbReference>
<feature type="binding site" evidence="7">
    <location>
        <position position="97"/>
    </location>
    <ligand>
        <name>5-phospho-alpha-D-ribose 1-diphosphate</name>
        <dbReference type="ChEBI" id="CHEBI:58017"/>
        <note>ligand shared between dimeric partners</note>
    </ligand>
</feature>
<evidence type="ECO:0000256" key="2">
    <source>
        <dbReference type="ARBA" id="ARBA00011971"/>
    </source>
</evidence>
<dbReference type="GO" id="GO:0019856">
    <property type="term" value="P:pyrimidine nucleobase biosynthetic process"/>
    <property type="evidence" value="ECO:0007669"/>
    <property type="project" value="TreeGrafter"/>
</dbReference>
<dbReference type="PANTHER" id="PTHR19278">
    <property type="entry name" value="OROTATE PHOSPHORIBOSYLTRANSFERASE"/>
    <property type="match status" value="1"/>
</dbReference>
<dbReference type="GO" id="GO:0000287">
    <property type="term" value="F:magnesium ion binding"/>
    <property type="evidence" value="ECO:0007669"/>
    <property type="project" value="UniProtKB-UniRule"/>
</dbReference>
<dbReference type="EMBL" id="DUJN01000008">
    <property type="protein sequence ID" value="HII61831.1"/>
    <property type="molecule type" value="Genomic_DNA"/>
</dbReference>
<dbReference type="PANTHER" id="PTHR19278:SF9">
    <property type="entry name" value="URIDINE 5'-MONOPHOSPHATE SYNTHASE"/>
    <property type="match status" value="1"/>
</dbReference>
<dbReference type="SUPFAM" id="SSF53271">
    <property type="entry name" value="PRTase-like"/>
    <property type="match status" value="1"/>
</dbReference>
<name>A0A832T752_PYRHR</name>
<evidence type="ECO:0000313" key="9">
    <source>
        <dbReference type="EMBL" id="HII61831.1"/>
    </source>
</evidence>
<evidence type="ECO:0000256" key="4">
    <source>
        <dbReference type="ARBA" id="ARBA00022679"/>
    </source>
</evidence>
<dbReference type="Proteomes" id="UP000617544">
    <property type="component" value="Unassembled WGS sequence"/>
</dbReference>
<evidence type="ECO:0000259" key="8">
    <source>
        <dbReference type="Pfam" id="PF00156"/>
    </source>
</evidence>
<reference evidence="9" key="1">
    <citation type="journal article" date="2020" name="bioRxiv">
        <title>A rank-normalized archaeal taxonomy based on genome phylogeny resolves widespread incomplete and uneven classifications.</title>
        <authorList>
            <person name="Rinke C."/>
            <person name="Chuvochina M."/>
            <person name="Mussig A.J."/>
            <person name="Chaumeil P.-A."/>
            <person name="Waite D.W."/>
            <person name="Whitman W.B."/>
            <person name="Parks D.H."/>
            <person name="Hugenholtz P."/>
        </authorList>
    </citation>
    <scope>NUCLEOTIDE SEQUENCE</scope>
    <source>
        <strain evidence="9">UBA8834</strain>
    </source>
</reference>
<comment type="function">
    <text evidence="7">Catalyzes the transfer of a ribosyl phosphate group from 5-phosphoribose 1-diphosphate to orotate, leading to the formation of orotidine monophosphate (OMP).</text>
</comment>
<feature type="binding site" description="in other chain" evidence="7">
    <location>
        <begin position="117"/>
        <end position="125"/>
    </location>
    <ligand>
        <name>5-phospho-alpha-D-ribose 1-diphosphate</name>
        <dbReference type="ChEBI" id="CHEBI:58017"/>
        <note>ligand shared between dimeric partners</note>
    </ligand>
</feature>
<dbReference type="AlphaFoldDB" id="A0A832T752"/>
<feature type="binding site" evidence="7">
    <location>
        <position position="95"/>
    </location>
    <ligand>
        <name>5-phospho-alpha-D-ribose 1-diphosphate</name>
        <dbReference type="ChEBI" id="CHEBI:58017"/>
        <note>ligand shared between dimeric partners</note>
    </ligand>
</feature>
<feature type="binding site" evidence="7">
    <location>
        <position position="149"/>
    </location>
    <ligand>
        <name>orotate</name>
        <dbReference type="ChEBI" id="CHEBI:30839"/>
    </ligand>
</feature>
<comment type="cofactor">
    <cofactor evidence="7">
        <name>Mg(2+)</name>
        <dbReference type="ChEBI" id="CHEBI:18420"/>
    </cofactor>
</comment>
<evidence type="ECO:0000313" key="10">
    <source>
        <dbReference type="Proteomes" id="UP000617544"/>
    </source>
</evidence>
<feature type="binding site" evidence="7">
    <location>
        <position position="121"/>
    </location>
    <ligand>
        <name>orotate</name>
        <dbReference type="ChEBI" id="CHEBI:30839"/>
    </ligand>
</feature>
<comment type="pathway">
    <text evidence="1 7">Pyrimidine metabolism; UMP biosynthesis via de novo pathway; UMP from orotate: step 1/2.</text>
</comment>
<comment type="similarity">
    <text evidence="7">Belongs to the purine/pyrimidine phosphoribosyltransferase family. PyrE subfamily.</text>
</comment>
<dbReference type="GeneID" id="1443447"/>
<dbReference type="GO" id="GO:0004588">
    <property type="term" value="F:orotate phosphoribosyltransferase activity"/>
    <property type="evidence" value="ECO:0007669"/>
    <property type="project" value="UniProtKB-UniRule"/>
</dbReference>
<dbReference type="FunFam" id="3.40.50.2020:FF:000029">
    <property type="entry name" value="Orotate phosphoribosyltransferase"/>
    <property type="match status" value="1"/>
</dbReference>
<gene>
    <name evidence="7" type="primary">pyrE</name>
    <name evidence="9" type="ORF">HA331_08880</name>
</gene>
<evidence type="ECO:0000256" key="7">
    <source>
        <dbReference type="HAMAP-Rule" id="MF_01208"/>
    </source>
</evidence>
<comment type="subunit">
    <text evidence="7">Homodimer.</text>
</comment>
<keyword evidence="3 7" id="KW-0328">Glycosyltransferase</keyword>
<keyword evidence="5 7" id="KW-0460">Magnesium</keyword>
<dbReference type="CDD" id="cd06223">
    <property type="entry name" value="PRTases_typeI"/>
    <property type="match status" value="1"/>
</dbReference>